<evidence type="ECO:0000256" key="3">
    <source>
        <dbReference type="ARBA" id="ARBA00022598"/>
    </source>
</evidence>
<organism evidence="10">
    <name type="scientific">Thermomicrobium roseum</name>
    <dbReference type="NCBI Taxonomy" id="500"/>
    <lineage>
        <taxon>Bacteria</taxon>
        <taxon>Pseudomonadati</taxon>
        <taxon>Thermomicrobiota</taxon>
        <taxon>Thermomicrobia</taxon>
        <taxon>Thermomicrobiales</taxon>
        <taxon>Thermomicrobiaceae</taxon>
        <taxon>Thermomicrobium</taxon>
    </lineage>
</organism>
<dbReference type="InterPro" id="IPR000873">
    <property type="entry name" value="AMP-dep_synth/lig_dom"/>
</dbReference>
<dbReference type="GO" id="GO:0006085">
    <property type="term" value="P:acetyl-CoA biosynthetic process"/>
    <property type="evidence" value="ECO:0007669"/>
    <property type="project" value="TreeGrafter"/>
</dbReference>
<dbReference type="InterPro" id="IPR042099">
    <property type="entry name" value="ANL_N_sf"/>
</dbReference>
<feature type="domain" description="AMP-dependent synthetase/ligase" evidence="7">
    <location>
        <begin position="93"/>
        <end position="470"/>
    </location>
</feature>
<dbReference type="PANTHER" id="PTHR24095">
    <property type="entry name" value="ACETYL-COENZYME A SYNTHETASE"/>
    <property type="match status" value="1"/>
</dbReference>
<dbReference type="EMBL" id="DSJL01000011">
    <property type="protein sequence ID" value="HEF65901.1"/>
    <property type="molecule type" value="Genomic_DNA"/>
</dbReference>
<dbReference type="EC" id="6.2.1.1" evidence="2"/>
<gene>
    <name evidence="10" type="ORF">ENP47_09930</name>
</gene>
<evidence type="ECO:0000256" key="4">
    <source>
        <dbReference type="ARBA" id="ARBA00022741"/>
    </source>
</evidence>
<reference evidence="10" key="1">
    <citation type="journal article" date="2020" name="mSystems">
        <title>Genome- and Community-Level Interaction Insights into Carbon Utilization and Element Cycling Functions of Hydrothermarchaeota in Hydrothermal Sediment.</title>
        <authorList>
            <person name="Zhou Z."/>
            <person name="Liu Y."/>
            <person name="Xu W."/>
            <person name="Pan J."/>
            <person name="Luo Z.H."/>
            <person name="Li M."/>
        </authorList>
    </citation>
    <scope>NUCLEOTIDE SEQUENCE [LARGE SCALE GENOMIC DNA]</scope>
    <source>
        <strain evidence="10">SpSt-222</strain>
    </source>
</reference>
<comment type="caution">
    <text evidence="10">The sequence shown here is derived from an EMBL/GenBank/DDBJ whole genome shotgun (WGS) entry which is preliminary data.</text>
</comment>
<dbReference type="AlphaFoldDB" id="A0A7C2B7V1"/>
<dbReference type="Gene3D" id="3.30.300.30">
    <property type="match status" value="1"/>
</dbReference>
<keyword evidence="6" id="KW-0007">Acetylation</keyword>
<name>A0A7C2B7V1_THERO</name>
<dbReference type="InterPro" id="IPR045851">
    <property type="entry name" value="AMP-bd_C_sf"/>
</dbReference>
<comment type="similarity">
    <text evidence="1">Belongs to the ATP-dependent AMP-binding enzyme family.</text>
</comment>
<accession>A0A7C2B7V1</accession>
<dbReference type="GO" id="GO:0003987">
    <property type="term" value="F:acetate-CoA ligase activity"/>
    <property type="evidence" value="ECO:0007669"/>
    <property type="project" value="UniProtKB-EC"/>
</dbReference>
<proteinExistence type="inferred from homology"/>
<feature type="domain" description="AMP-binding enzyme C-terminal" evidence="8">
    <location>
        <begin position="529"/>
        <end position="607"/>
    </location>
</feature>
<feature type="domain" description="Acetyl-coenzyme A synthetase N-terminal" evidence="9">
    <location>
        <begin position="31"/>
        <end position="83"/>
    </location>
</feature>
<keyword evidence="5" id="KW-0067">ATP-binding</keyword>
<evidence type="ECO:0000256" key="1">
    <source>
        <dbReference type="ARBA" id="ARBA00006432"/>
    </source>
</evidence>
<evidence type="ECO:0000313" key="10">
    <source>
        <dbReference type="EMBL" id="HEF65901.1"/>
    </source>
</evidence>
<dbReference type="Pfam" id="PF13193">
    <property type="entry name" value="AMP-binding_C"/>
    <property type="match status" value="1"/>
</dbReference>
<keyword evidence="4" id="KW-0547">Nucleotide-binding</keyword>
<dbReference type="InterPro" id="IPR020845">
    <property type="entry name" value="AMP-binding_CS"/>
</dbReference>
<dbReference type="SUPFAM" id="SSF56801">
    <property type="entry name" value="Acetyl-CoA synthetase-like"/>
    <property type="match status" value="1"/>
</dbReference>
<evidence type="ECO:0000256" key="2">
    <source>
        <dbReference type="ARBA" id="ARBA00013275"/>
    </source>
</evidence>
<dbReference type="Pfam" id="PF00501">
    <property type="entry name" value="AMP-binding"/>
    <property type="match status" value="1"/>
</dbReference>
<evidence type="ECO:0000256" key="6">
    <source>
        <dbReference type="ARBA" id="ARBA00022990"/>
    </source>
</evidence>
<dbReference type="PROSITE" id="PS00455">
    <property type="entry name" value="AMP_BINDING"/>
    <property type="match status" value="1"/>
</dbReference>
<evidence type="ECO:0000259" key="7">
    <source>
        <dbReference type="Pfam" id="PF00501"/>
    </source>
</evidence>
<dbReference type="Gene3D" id="3.40.50.12780">
    <property type="entry name" value="N-terminal domain of ligase-like"/>
    <property type="match status" value="1"/>
</dbReference>
<dbReference type="Pfam" id="PF16177">
    <property type="entry name" value="ACAS_N"/>
    <property type="match status" value="1"/>
</dbReference>
<dbReference type="GO" id="GO:0005524">
    <property type="term" value="F:ATP binding"/>
    <property type="evidence" value="ECO:0007669"/>
    <property type="project" value="UniProtKB-KW"/>
</dbReference>
<evidence type="ECO:0000259" key="8">
    <source>
        <dbReference type="Pfam" id="PF13193"/>
    </source>
</evidence>
<sequence length="659" mass="72268">MTQPVWSPSTSEFERSRLRRFLERTGCQTLAELRARAAQDPAWYWEAAVSDLGIRWQRPPSTVLDLSRGLPWATFFPDAQYNHVADLLARWGTSDRPALLWEGDDGATAVLTYRDLSSLVPRVAGALAELGVTAGDRVGIFLPMLPETALVTLALGWLGAIAVPIFSGFGPEAVAARLQDAEATLLVTADAFPRRGQLVRLKEIADRALAHCPTVRRVLVVRRSGTDIPWTSNRDHWWHERLAAVSVPPAATLTDATSPYMLIYTSGTTGRPKGTVHVQAGFPIKAAHDLAYCFDVQTDDRVLWLTDLGWMMGPWLIQGTLLLGATAVLYEGTPDWPTADRLWQLVARHRITVLGLTPTVVRALMARNAAPEERHDLSSLRAFGSTGEPWNPTPWWWLFETVGARLRPIINYSGGTEIGGGIVGCTTIEPQAPCAFTGPVPGMAADVVDETGRSVRGRVGELVVRQPWVGMTAGFWRDPDRYLATYWSRWPHLWVHGDWALVDDSGFWYILGRSDDTLKIAGKRLGPAEVESVAVAHPAVQEAAAIGIPDPVKGEALVVFCILRRGSEPSEQLAQEIQDLIARELGKPLRPQRVHFVSDLPRTRNAKIMRRVVRAAYLGLDPGDLSALENPAAVDELVALGSAIRADTVAHDGAERDGL</sequence>
<protein>
    <recommendedName>
        <fullName evidence="2">acetate--CoA ligase</fullName>
        <ecNumber evidence="2">6.2.1.1</ecNumber>
    </recommendedName>
</protein>
<dbReference type="InterPro" id="IPR032387">
    <property type="entry name" value="ACAS_N"/>
</dbReference>
<dbReference type="PANTHER" id="PTHR24095:SF14">
    <property type="entry name" value="ACETYL-COENZYME A SYNTHETASE 1"/>
    <property type="match status" value="1"/>
</dbReference>
<evidence type="ECO:0000259" key="9">
    <source>
        <dbReference type="Pfam" id="PF16177"/>
    </source>
</evidence>
<dbReference type="InterPro" id="IPR025110">
    <property type="entry name" value="AMP-bd_C"/>
</dbReference>
<evidence type="ECO:0000256" key="5">
    <source>
        <dbReference type="ARBA" id="ARBA00022840"/>
    </source>
</evidence>
<keyword evidence="3" id="KW-0436">Ligase</keyword>